<feature type="region of interest" description="Disordered" evidence="1">
    <location>
        <begin position="25"/>
        <end position="63"/>
    </location>
</feature>
<dbReference type="RefSeq" id="WP_107576145.1">
    <property type="nucleotide sequence ID" value="NZ_PZPL01000002.1"/>
</dbReference>
<evidence type="ECO:0000313" key="2">
    <source>
        <dbReference type="EMBL" id="PTL71336.1"/>
    </source>
</evidence>
<dbReference type="Proteomes" id="UP000241085">
    <property type="component" value="Unassembled WGS sequence"/>
</dbReference>
<feature type="compositionally biased region" description="Low complexity" evidence="1">
    <location>
        <begin position="27"/>
        <end position="41"/>
    </location>
</feature>
<dbReference type="EMBL" id="PZPL01000002">
    <property type="protein sequence ID" value="PTL71336.1"/>
    <property type="molecule type" value="Genomic_DNA"/>
</dbReference>
<sequence>MSSIQRKSSVAKAPVASVLETLSPARPSAVETPVPASVPPVEAEEVTARRPGPGRPRSKRRMEPFSSKVEIALRDRLDTYLQQNGMTVVDFLDEAIRDRLNK</sequence>
<evidence type="ECO:0000313" key="3">
    <source>
        <dbReference type="Proteomes" id="UP000241085"/>
    </source>
</evidence>
<name>A0A2T4UP78_9MICO</name>
<accession>A0A2T4UP78</accession>
<proteinExistence type="predicted"/>
<organism evidence="2 3">
    <name type="scientific">Rathayibacter caricis DSM 15933</name>
    <dbReference type="NCBI Taxonomy" id="1328867"/>
    <lineage>
        <taxon>Bacteria</taxon>
        <taxon>Bacillati</taxon>
        <taxon>Actinomycetota</taxon>
        <taxon>Actinomycetes</taxon>
        <taxon>Micrococcales</taxon>
        <taxon>Microbacteriaceae</taxon>
        <taxon>Rathayibacter</taxon>
    </lineage>
</organism>
<evidence type="ECO:0000256" key="1">
    <source>
        <dbReference type="SAM" id="MobiDB-lite"/>
    </source>
</evidence>
<protein>
    <submittedName>
        <fullName evidence="2">Uncharacterized protein</fullName>
    </submittedName>
</protein>
<keyword evidence="3" id="KW-1185">Reference proteome</keyword>
<dbReference type="AlphaFoldDB" id="A0A2T4UP78"/>
<comment type="caution">
    <text evidence="2">The sequence shown here is derived from an EMBL/GenBank/DDBJ whole genome shotgun (WGS) entry which is preliminary data.</text>
</comment>
<dbReference type="GeneID" id="55634192"/>
<reference evidence="2 3" key="1">
    <citation type="submission" date="2018-03" db="EMBL/GenBank/DDBJ databases">
        <title>Bacteriophage NCPPB3778 and a type I-E CRISPR drive the evolution of the US Biological Select Agent, Rathayibacter toxicus.</title>
        <authorList>
            <person name="Davis E.W.II."/>
            <person name="Tabima J.F."/>
            <person name="Weisberg A.J."/>
            <person name="Dantas Lopes L."/>
            <person name="Wiseman M.S."/>
            <person name="Wiseman M.S."/>
            <person name="Pupko T."/>
            <person name="Belcher M.S."/>
            <person name="Sechler A.J."/>
            <person name="Tancos M.A."/>
            <person name="Schroeder B.K."/>
            <person name="Murray T.D."/>
            <person name="Luster D.G."/>
            <person name="Schneider W.L."/>
            <person name="Rogers E."/>
            <person name="Andreote F.D."/>
            <person name="Grunwald N.J."/>
            <person name="Putnam M.L."/>
            <person name="Chang J.H."/>
        </authorList>
    </citation>
    <scope>NUCLEOTIDE SEQUENCE [LARGE SCALE GENOMIC DNA]</scope>
    <source>
        <strain evidence="2 3">DSM 15933</strain>
    </source>
</reference>
<gene>
    <name evidence="2" type="ORF">C1I63_19125</name>
</gene>